<evidence type="ECO:0000313" key="9">
    <source>
        <dbReference type="Proteomes" id="UP000759273"/>
    </source>
</evidence>
<comment type="similarity">
    <text evidence="6">Belongs to the radical SAM superfamily. Anaerobic sulfatase-maturating enzyme family.</text>
</comment>
<evidence type="ECO:0000259" key="7">
    <source>
        <dbReference type="PROSITE" id="PS51918"/>
    </source>
</evidence>
<protein>
    <submittedName>
        <fullName evidence="8">Anaerobic sulfatase maturase</fullName>
    </submittedName>
</protein>
<comment type="caution">
    <text evidence="8">The sequence shown here is derived from an EMBL/GenBank/DDBJ whole genome shotgun (WGS) entry which is preliminary data.</text>
</comment>
<feature type="domain" description="Radical SAM core" evidence="7">
    <location>
        <begin position="1"/>
        <end position="229"/>
    </location>
</feature>
<dbReference type="GO" id="GO:0046872">
    <property type="term" value="F:metal ion binding"/>
    <property type="evidence" value="ECO:0007669"/>
    <property type="project" value="UniProtKB-KW"/>
</dbReference>
<sequence>MKQLQFLIKPAAGFCNMRCHYCFYRDEQQNRSTSEDCMMTLQTAETLIRRCFEELDQGGFVSFAFQGGEPTLAGLDFFLFFTQTVRKYNQKCVTVQYAIQTNGLAVAEEWAKFFREENFLVGISLDGTPDVHDALRPDVSGNGTWTRVMQMIKLLEQYHIECNLLCVVTKRLAKKAERVYKSMKATGVRYLQFIPCLDPLGAQRGIENYSLSPELYAQFLCALFDAWYRDWKTGVYVSVRLFEDYIQLLMGAPTGTCSTTGACGSYMVVEGSGAVYPCDFYCLDEYKLGTIQNDSLQSLLLGEKMRIFIKDGRNVPAECQQCRWVNLCHGGCKRDRNTADKAQRSYYCKALQKFFAYAEPRMREMARAVQMYR</sequence>
<dbReference type="EMBL" id="JAGZGG010000016">
    <property type="protein sequence ID" value="MBS5332473.1"/>
    <property type="molecule type" value="Genomic_DNA"/>
</dbReference>
<evidence type="ECO:0000256" key="2">
    <source>
        <dbReference type="ARBA" id="ARBA00022691"/>
    </source>
</evidence>
<dbReference type="InterPro" id="IPR023885">
    <property type="entry name" value="4Fe4S-binding_SPASM_dom"/>
</dbReference>
<keyword evidence="5" id="KW-0411">Iron-sulfur</keyword>
<dbReference type="PROSITE" id="PS51918">
    <property type="entry name" value="RADICAL_SAM"/>
    <property type="match status" value="1"/>
</dbReference>
<comment type="cofactor">
    <cofactor evidence="1">
        <name>[4Fe-4S] cluster</name>
        <dbReference type="ChEBI" id="CHEBI:49883"/>
    </cofactor>
</comment>
<dbReference type="Gene3D" id="3.20.20.70">
    <property type="entry name" value="Aldolase class I"/>
    <property type="match status" value="1"/>
</dbReference>
<dbReference type="InterPro" id="IPR023867">
    <property type="entry name" value="Sulphatase_maturase_rSAM"/>
</dbReference>
<keyword evidence="4" id="KW-0408">Iron</keyword>
<dbReference type="NCBIfam" id="TIGR03942">
    <property type="entry name" value="sulfatase_rSAM"/>
    <property type="match status" value="1"/>
</dbReference>
<dbReference type="InterPro" id="IPR034485">
    <property type="entry name" value="Anaerobic_Cys-type_sulfatase-m"/>
</dbReference>
<dbReference type="Proteomes" id="UP000759273">
    <property type="component" value="Unassembled WGS sequence"/>
</dbReference>
<keyword evidence="2" id="KW-0949">S-adenosyl-L-methionine</keyword>
<dbReference type="InterPro" id="IPR013785">
    <property type="entry name" value="Aldolase_TIM"/>
</dbReference>
<dbReference type="NCBIfam" id="TIGR04085">
    <property type="entry name" value="rSAM_more_4Fe4S"/>
    <property type="match status" value="1"/>
</dbReference>
<dbReference type="SUPFAM" id="SSF102114">
    <property type="entry name" value="Radical SAM enzymes"/>
    <property type="match status" value="1"/>
</dbReference>
<dbReference type="Pfam" id="PF04055">
    <property type="entry name" value="Radical_SAM"/>
    <property type="match status" value="1"/>
</dbReference>
<dbReference type="SFLD" id="SFLDF00289">
    <property type="entry name" value="anaerobic_Cys-type_sulfatase-m"/>
    <property type="match status" value="1"/>
</dbReference>
<gene>
    <name evidence="8" type="ORF">KHY36_08095</name>
</gene>
<dbReference type="CDD" id="cd01335">
    <property type="entry name" value="Radical_SAM"/>
    <property type="match status" value="1"/>
</dbReference>
<dbReference type="InterPro" id="IPR058240">
    <property type="entry name" value="rSAM_sf"/>
</dbReference>
<evidence type="ECO:0000313" key="8">
    <source>
        <dbReference type="EMBL" id="MBS5332473.1"/>
    </source>
</evidence>
<evidence type="ECO:0000256" key="6">
    <source>
        <dbReference type="ARBA" id="ARBA00023601"/>
    </source>
</evidence>
<keyword evidence="3" id="KW-0479">Metal-binding</keyword>
<dbReference type="GO" id="GO:0016491">
    <property type="term" value="F:oxidoreductase activity"/>
    <property type="evidence" value="ECO:0007669"/>
    <property type="project" value="InterPro"/>
</dbReference>
<name>A0A943DHA2_9FIRM</name>
<evidence type="ECO:0000256" key="4">
    <source>
        <dbReference type="ARBA" id="ARBA00023004"/>
    </source>
</evidence>
<accession>A0A943DHA2</accession>
<organism evidence="8 9">
    <name type="scientific">Subdoligranulum variabile</name>
    <dbReference type="NCBI Taxonomy" id="214851"/>
    <lineage>
        <taxon>Bacteria</taxon>
        <taxon>Bacillati</taxon>
        <taxon>Bacillota</taxon>
        <taxon>Clostridia</taxon>
        <taxon>Eubacteriales</taxon>
        <taxon>Oscillospiraceae</taxon>
        <taxon>Subdoligranulum</taxon>
    </lineage>
</organism>
<evidence type="ECO:0000256" key="1">
    <source>
        <dbReference type="ARBA" id="ARBA00001966"/>
    </source>
</evidence>
<dbReference type="AlphaFoldDB" id="A0A943DHA2"/>
<dbReference type="SFLD" id="SFLDG01072">
    <property type="entry name" value="dehydrogenase_like"/>
    <property type="match status" value="1"/>
</dbReference>
<evidence type="ECO:0000256" key="5">
    <source>
        <dbReference type="ARBA" id="ARBA00023014"/>
    </source>
</evidence>
<dbReference type="Pfam" id="PF13186">
    <property type="entry name" value="SPASM"/>
    <property type="match status" value="1"/>
</dbReference>
<dbReference type="SFLD" id="SFLDS00029">
    <property type="entry name" value="Radical_SAM"/>
    <property type="match status" value="1"/>
</dbReference>
<dbReference type="InterPro" id="IPR007197">
    <property type="entry name" value="rSAM"/>
</dbReference>
<dbReference type="PANTHER" id="PTHR43273">
    <property type="entry name" value="ANAEROBIC SULFATASE-MATURATING ENZYME HOMOLOG ASLB-RELATED"/>
    <property type="match status" value="1"/>
</dbReference>
<proteinExistence type="inferred from homology"/>
<dbReference type="SFLD" id="SFLDG01386">
    <property type="entry name" value="main_SPASM_domain-containing"/>
    <property type="match status" value="1"/>
</dbReference>
<dbReference type="SFLD" id="SFLDG01384">
    <property type="entry name" value="thioether_bond_formation_requi"/>
    <property type="match status" value="1"/>
</dbReference>
<dbReference type="PANTHER" id="PTHR43273:SF3">
    <property type="entry name" value="ANAEROBIC SULFATASE-MATURATING ENZYME HOMOLOG ASLB-RELATED"/>
    <property type="match status" value="1"/>
</dbReference>
<evidence type="ECO:0000256" key="3">
    <source>
        <dbReference type="ARBA" id="ARBA00022723"/>
    </source>
</evidence>
<dbReference type="SFLD" id="SFLDG01067">
    <property type="entry name" value="SPASM/twitch_domain_containing"/>
    <property type="match status" value="1"/>
</dbReference>
<reference evidence="8" key="1">
    <citation type="submission" date="2021-02" db="EMBL/GenBank/DDBJ databases">
        <title>Infant gut strain persistence is associated with maternal origin, phylogeny, and functional potential including surface adhesion and iron acquisition.</title>
        <authorList>
            <person name="Lou Y.C."/>
        </authorList>
    </citation>
    <scope>NUCLEOTIDE SEQUENCE</scope>
    <source>
        <strain evidence="8">L3_101_000M1_dasL3_101_000M1_concoct_87</strain>
    </source>
</reference>
<dbReference type="GO" id="GO:0051536">
    <property type="term" value="F:iron-sulfur cluster binding"/>
    <property type="evidence" value="ECO:0007669"/>
    <property type="project" value="UniProtKB-KW"/>
</dbReference>